<keyword evidence="10" id="KW-1185">Reference proteome</keyword>
<dbReference type="NCBIfam" id="TIGR02937">
    <property type="entry name" value="sigma70-ECF"/>
    <property type="match status" value="2"/>
</dbReference>
<evidence type="ECO:0000259" key="7">
    <source>
        <dbReference type="PROSITE" id="PS00715"/>
    </source>
</evidence>
<dbReference type="PANTHER" id="PTHR30603:SF17">
    <property type="entry name" value="RNA POLYMERASE SIGMA-G FACTOR"/>
    <property type="match status" value="1"/>
</dbReference>
<gene>
    <name evidence="9" type="primary">sigG</name>
    <name evidence="9" type="ORF">H8S07_00970</name>
</gene>
<keyword evidence="2 6" id="KW-0805">Transcription regulation</keyword>
<evidence type="ECO:0000256" key="3">
    <source>
        <dbReference type="ARBA" id="ARBA00023082"/>
    </source>
</evidence>
<dbReference type="PIRSF" id="PIRSF000770">
    <property type="entry name" value="RNA_pol_sigma-SigE/K"/>
    <property type="match status" value="1"/>
</dbReference>
<keyword evidence="4 6" id="KW-0238">DNA-binding</keyword>
<evidence type="ECO:0000256" key="6">
    <source>
        <dbReference type="RuleBase" id="RU362124"/>
    </source>
</evidence>
<protein>
    <recommendedName>
        <fullName evidence="6">RNA polymerase sigma factor</fullName>
    </recommendedName>
</protein>
<feature type="domain" description="RNA polymerase sigma-70" evidence="8">
    <location>
        <begin position="227"/>
        <end position="253"/>
    </location>
</feature>
<dbReference type="RefSeq" id="WP_021861565.1">
    <property type="nucleotide sequence ID" value="NZ_JACOOY010000001.1"/>
</dbReference>
<evidence type="ECO:0000256" key="2">
    <source>
        <dbReference type="ARBA" id="ARBA00023015"/>
    </source>
</evidence>
<evidence type="ECO:0000256" key="1">
    <source>
        <dbReference type="ARBA" id="ARBA00022969"/>
    </source>
</evidence>
<accession>A0ABR7ERB1</accession>
<keyword evidence="3 6" id="KW-0731">Sigma factor</keyword>
<dbReference type="Gene3D" id="1.20.140.160">
    <property type="match status" value="1"/>
</dbReference>
<dbReference type="EMBL" id="JACOOY010000001">
    <property type="protein sequence ID" value="MBC5663860.1"/>
    <property type="molecule type" value="Genomic_DNA"/>
</dbReference>
<comment type="caution">
    <text evidence="9">The sequence shown here is derived from an EMBL/GenBank/DDBJ whole genome shotgun (WGS) entry which is preliminary data.</text>
</comment>
<evidence type="ECO:0000256" key="5">
    <source>
        <dbReference type="ARBA" id="ARBA00023163"/>
    </source>
</evidence>
<reference evidence="9 10" key="1">
    <citation type="submission" date="2020-08" db="EMBL/GenBank/DDBJ databases">
        <title>Genome public.</title>
        <authorList>
            <person name="Liu C."/>
            <person name="Sun Q."/>
        </authorList>
    </citation>
    <scope>NUCLEOTIDE SEQUENCE [LARGE SCALE GENOMIC DNA]</scope>
    <source>
        <strain evidence="9 10">NSJ-36</strain>
    </source>
</reference>
<comment type="function">
    <text evidence="6">Sigma factors are initiation factors that promote the attachment of RNA polymerase to specific initiation sites and are then released.</text>
</comment>
<dbReference type="PRINTS" id="PR00046">
    <property type="entry name" value="SIGMA70FCT"/>
</dbReference>
<dbReference type="InterPro" id="IPR007630">
    <property type="entry name" value="RNA_pol_sigma70_r4"/>
</dbReference>
<dbReference type="Proteomes" id="UP000647235">
    <property type="component" value="Unassembled WGS sequence"/>
</dbReference>
<dbReference type="Gene3D" id="1.20.120.1810">
    <property type="match status" value="1"/>
</dbReference>
<dbReference type="PROSITE" id="PS00716">
    <property type="entry name" value="SIGMA70_2"/>
    <property type="match status" value="1"/>
</dbReference>
<organism evidence="9 10">
    <name type="scientific">Dorea hominis</name>
    <dbReference type="NCBI Taxonomy" id="2763040"/>
    <lineage>
        <taxon>Bacteria</taxon>
        <taxon>Bacillati</taxon>
        <taxon>Bacillota</taxon>
        <taxon>Clostridia</taxon>
        <taxon>Lachnospirales</taxon>
        <taxon>Lachnospiraceae</taxon>
        <taxon>Dorea</taxon>
    </lineage>
</organism>
<dbReference type="InterPro" id="IPR007627">
    <property type="entry name" value="RNA_pol_sigma70_r2"/>
</dbReference>
<dbReference type="Pfam" id="PF04539">
    <property type="entry name" value="Sigma70_r3"/>
    <property type="match status" value="1"/>
</dbReference>
<dbReference type="InterPro" id="IPR013324">
    <property type="entry name" value="RNA_pol_sigma_r3/r4-like"/>
</dbReference>
<evidence type="ECO:0000313" key="9">
    <source>
        <dbReference type="EMBL" id="MBC5663860.1"/>
    </source>
</evidence>
<dbReference type="InterPro" id="IPR013325">
    <property type="entry name" value="RNA_pol_sigma_r2"/>
</dbReference>
<dbReference type="InterPro" id="IPR000943">
    <property type="entry name" value="RNA_pol_sigma70"/>
</dbReference>
<keyword evidence="5 6" id="KW-0804">Transcription</keyword>
<dbReference type="NCBIfam" id="TIGR02980">
    <property type="entry name" value="SigBFG"/>
    <property type="match status" value="1"/>
</dbReference>
<name>A0ABR7ERB1_9FIRM</name>
<dbReference type="InterPro" id="IPR014322">
    <property type="entry name" value="RNA_pol_sigma-B/F/G"/>
</dbReference>
<evidence type="ECO:0000256" key="4">
    <source>
        <dbReference type="ARBA" id="ARBA00023125"/>
    </source>
</evidence>
<dbReference type="Pfam" id="PF04545">
    <property type="entry name" value="Sigma70_r4"/>
    <property type="match status" value="1"/>
</dbReference>
<dbReference type="PROSITE" id="PS00715">
    <property type="entry name" value="SIGMA70_1"/>
    <property type="match status" value="1"/>
</dbReference>
<dbReference type="InterPro" id="IPR014284">
    <property type="entry name" value="RNA_pol_sigma-70_dom"/>
</dbReference>
<dbReference type="Pfam" id="PF04542">
    <property type="entry name" value="Sigma70_r2"/>
    <property type="match status" value="1"/>
</dbReference>
<dbReference type="SUPFAM" id="SSF88659">
    <property type="entry name" value="Sigma3 and sigma4 domains of RNA polymerase sigma factors"/>
    <property type="match status" value="2"/>
</dbReference>
<evidence type="ECO:0000313" key="10">
    <source>
        <dbReference type="Proteomes" id="UP000647235"/>
    </source>
</evidence>
<dbReference type="CDD" id="cd06171">
    <property type="entry name" value="Sigma70_r4"/>
    <property type="match status" value="1"/>
</dbReference>
<comment type="similarity">
    <text evidence="6">Belongs to the sigma-70 factor family.</text>
</comment>
<dbReference type="PANTHER" id="PTHR30603">
    <property type="entry name" value="RNA POLYMERASE SIGMA FACTOR RPO"/>
    <property type="match status" value="1"/>
</dbReference>
<proteinExistence type="inferred from homology"/>
<sequence>MTQGKVEICGVNTAKLPILSEKEKEALFARIKEGDEEAKDAYIKGNLRLVLSVIRRFSASSENSDDLFQIGCIGLIKAINNFNTELDVKFSTYAVPMIVGEIRRYMRDNNSIRVSRSLRDTAYKAIYARENYMKQYQKEPTVQEIAKEVGISKEDIVFAMDAIQTPVSLQEPVYNDGGDALYVMDQISDHKNKEDRWIENLSLEAAMNRLNERERYIIDLRFFEGKTQMEVSDEIGISQAQVSRLEKNALRIMRRYLGDGK</sequence>
<evidence type="ECO:0000259" key="8">
    <source>
        <dbReference type="PROSITE" id="PS00716"/>
    </source>
</evidence>
<dbReference type="InterPro" id="IPR050239">
    <property type="entry name" value="Sigma-70_RNA_pol_init_factors"/>
</dbReference>
<keyword evidence="1" id="KW-0749">Sporulation</keyword>
<dbReference type="NCBIfam" id="NF006071">
    <property type="entry name" value="PRK08215.1"/>
    <property type="match status" value="1"/>
</dbReference>
<feature type="domain" description="RNA polymerase sigma-70" evidence="7">
    <location>
        <begin position="66"/>
        <end position="79"/>
    </location>
</feature>
<dbReference type="InterPro" id="IPR007624">
    <property type="entry name" value="RNA_pol_sigma70_r3"/>
</dbReference>
<dbReference type="SUPFAM" id="SSF88946">
    <property type="entry name" value="Sigma2 domain of RNA polymerase sigma factors"/>
    <property type="match status" value="1"/>
</dbReference>